<feature type="domain" description="Response regulatory" evidence="7">
    <location>
        <begin position="1117"/>
        <end position="1232"/>
    </location>
</feature>
<evidence type="ECO:0000256" key="1">
    <source>
        <dbReference type="ARBA" id="ARBA00000085"/>
    </source>
</evidence>
<evidence type="ECO:0000259" key="8">
    <source>
        <dbReference type="PROSITE" id="PS50112"/>
    </source>
</evidence>
<comment type="catalytic activity">
    <reaction evidence="1">
        <text>ATP + protein L-histidine = ADP + protein N-phospho-L-histidine.</text>
        <dbReference type="EC" id="2.7.13.3"/>
    </reaction>
</comment>
<protein>
    <recommendedName>
        <fullName evidence="2">histidine kinase</fullName>
        <ecNumber evidence="2">2.7.13.3</ecNumber>
    </recommendedName>
</protein>
<dbReference type="InterPro" id="IPR001789">
    <property type="entry name" value="Sig_transdc_resp-reg_receiver"/>
</dbReference>
<dbReference type="InterPro" id="IPR000700">
    <property type="entry name" value="PAS-assoc_C"/>
</dbReference>
<dbReference type="PROSITE" id="PS50110">
    <property type="entry name" value="RESPONSE_REGULATORY"/>
    <property type="match status" value="1"/>
</dbReference>
<dbReference type="PANTHER" id="PTHR45339:SF5">
    <property type="entry name" value="HISTIDINE KINASE"/>
    <property type="match status" value="1"/>
</dbReference>
<evidence type="ECO:0000313" key="11">
    <source>
        <dbReference type="Proteomes" id="UP000477488"/>
    </source>
</evidence>
<dbReference type="EC" id="2.7.13.3" evidence="2"/>
<dbReference type="SUPFAM" id="SSF52172">
    <property type="entry name" value="CheY-like"/>
    <property type="match status" value="1"/>
</dbReference>
<dbReference type="AlphaFoldDB" id="A0A6L5XP51"/>
<feature type="region of interest" description="Disordered" evidence="5">
    <location>
        <begin position="1084"/>
        <end position="1106"/>
    </location>
</feature>
<dbReference type="Pfam" id="PF00512">
    <property type="entry name" value="HisKA"/>
    <property type="match status" value="1"/>
</dbReference>
<evidence type="ECO:0000259" key="7">
    <source>
        <dbReference type="PROSITE" id="PS50110"/>
    </source>
</evidence>
<dbReference type="SUPFAM" id="SSF47384">
    <property type="entry name" value="Homodimeric domain of signal transducing histidine kinase"/>
    <property type="match status" value="1"/>
</dbReference>
<dbReference type="Pfam" id="PF00497">
    <property type="entry name" value="SBP_bac_3"/>
    <property type="match status" value="1"/>
</dbReference>
<dbReference type="CDD" id="cd00130">
    <property type="entry name" value="PAS"/>
    <property type="match status" value="1"/>
</dbReference>
<dbReference type="InterPro" id="IPR003661">
    <property type="entry name" value="HisK_dim/P_dom"/>
</dbReference>
<dbReference type="SUPFAM" id="SSF53850">
    <property type="entry name" value="Periplasmic binding protein-like II"/>
    <property type="match status" value="2"/>
</dbReference>
<dbReference type="CDD" id="cd00082">
    <property type="entry name" value="HisKA"/>
    <property type="match status" value="1"/>
</dbReference>
<dbReference type="InterPro" id="IPR000014">
    <property type="entry name" value="PAS"/>
</dbReference>
<gene>
    <name evidence="10" type="ORF">FYJ44_12820</name>
</gene>
<dbReference type="InterPro" id="IPR011006">
    <property type="entry name" value="CheY-like_superfamily"/>
</dbReference>
<feature type="domain" description="PAC" evidence="9">
    <location>
        <begin position="789"/>
        <end position="841"/>
    </location>
</feature>
<dbReference type="SUPFAM" id="SSF55785">
    <property type="entry name" value="PYP-like sensor domain (PAS domain)"/>
    <property type="match status" value="2"/>
</dbReference>
<dbReference type="CDD" id="cd16922">
    <property type="entry name" value="HATPase_EvgS-ArcB-TorS-like"/>
    <property type="match status" value="1"/>
</dbReference>
<evidence type="ECO:0000256" key="4">
    <source>
        <dbReference type="PROSITE-ProRule" id="PRU00169"/>
    </source>
</evidence>
<dbReference type="CDD" id="cd01007">
    <property type="entry name" value="PBP2_BvgS_HisK_like"/>
    <property type="match status" value="1"/>
</dbReference>
<evidence type="ECO:0000259" key="9">
    <source>
        <dbReference type="PROSITE" id="PS50113"/>
    </source>
</evidence>
<dbReference type="Gene3D" id="3.40.50.2300">
    <property type="match status" value="1"/>
</dbReference>
<dbReference type="EMBL" id="VUMH01000016">
    <property type="protein sequence ID" value="MSS28892.1"/>
    <property type="molecule type" value="Genomic_DNA"/>
</dbReference>
<keyword evidence="3 4" id="KW-0597">Phosphoprotein</keyword>
<dbReference type="InterPro" id="IPR013656">
    <property type="entry name" value="PAS_4"/>
</dbReference>
<evidence type="ECO:0000256" key="5">
    <source>
        <dbReference type="SAM" id="MobiDB-lite"/>
    </source>
</evidence>
<dbReference type="SUPFAM" id="SSF55874">
    <property type="entry name" value="ATPase domain of HSP90 chaperone/DNA topoisomerase II/histidine kinase"/>
    <property type="match status" value="1"/>
</dbReference>
<comment type="caution">
    <text evidence="10">The sequence shown here is derived from an EMBL/GenBank/DDBJ whole genome shotgun (WGS) entry which is preliminary data.</text>
</comment>
<reference evidence="10 11" key="1">
    <citation type="submission" date="2019-09" db="EMBL/GenBank/DDBJ databases">
        <title>In-depth cultivation of the pig gut microbiome towards novel bacterial diversity and tailored functional studies.</title>
        <authorList>
            <person name="Wylensek D."/>
            <person name="Hitch T.C.A."/>
            <person name="Clavel T."/>
        </authorList>
    </citation>
    <scope>NUCLEOTIDE SEQUENCE [LARGE SCALE GENOMIC DNA]</scope>
    <source>
        <strain evidence="10 11">PG-178-WT-4</strain>
    </source>
</reference>
<feature type="domain" description="PAS" evidence="8">
    <location>
        <begin position="714"/>
        <end position="786"/>
    </location>
</feature>
<dbReference type="InterPro" id="IPR036890">
    <property type="entry name" value="HATPase_C_sf"/>
</dbReference>
<organism evidence="10 11">
    <name type="scientific">Desulfovibrio porci</name>
    <dbReference type="NCBI Taxonomy" id="2605782"/>
    <lineage>
        <taxon>Bacteria</taxon>
        <taxon>Pseudomonadati</taxon>
        <taxon>Thermodesulfobacteriota</taxon>
        <taxon>Desulfovibrionia</taxon>
        <taxon>Desulfovibrionales</taxon>
        <taxon>Desulfovibrionaceae</taxon>
        <taxon>Desulfovibrio</taxon>
    </lineage>
</organism>
<proteinExistence type="predicted"/>
<dbReference type="InterPro" id="IPR001638">
    <property type="entry name" value="Solute-binding_3/MltF_N"/>
</dbReference>
<sequence>MTLLIKREREREREREYNISIVIVMNTDMNDILQTMSTATLCFVLFFSLTASLARGATPDPVSAPIPSLPFPGEETLRDMPMTPGSIRVGCPTDFPPYAFLDEKGRLTGIYPELITTLNLRLNGLLQAVPLEANYPSGNILAQWPVEAVMGPAKELPADARLSMSIFRSQAVYLGPERSNGMRLLRKNPLLAIALPHTPALTAVRSQYSNMSFTYRRTLDEAVLAVRAGEGGLIIGDELSVLAGKRALPDGFNVLGHVGSQYHGIGVRPDLDNVLTLLDNALLNLPPQERESILNAWRGTGQALHLSRAEKVWLAANPTIRVAVYSRMPYADMARNSFVGMAASYLERLGQQLHVTFRPVPAADRQTALQLLRQGKADMLAALSVVTAEKEGLRTTRPWLNVSVAIASPQDAVKPDLESLNGQNLSVVGHSLTAEWIAANNPGITLLPEAGEAATLDDVDRGRAQAAAGELDSLIHYIRRDRLDNISVSGFTPFTQKLGFAARADLPLLQSALDKGLAAIPPATSRQIYLQWAQAVEVPFMDWEMFWRYALTALFCMLAIVGVFAHVNRKLRREIRERQKAEGILKLIFAHMPAALTLCDARARCIDSNRGVAEAYGLRQENLSGKTFTQAGEEAALPLAALVELRRLESVADQAFATRRCQDTRHVNPLNQENAYFNTWFMPLFDKDGKPDCLIVLSVDITPAMRLEQELRRRLALSQEIMDSLPLPVCVHGSDGAFLLVNKAYGEFMGLPTAELPGKTVQDLPLLTPEQRVHYREQIAALLEGGGSVREETFFLSPDGAKRTILSCLSAFAVAEGEAPLAAGAIVDISERKALEEDLRAALNKADKASQAKSCFLAHMSHELRTPMNGILGLSELLLHEDLTLRQRDFLEKIHFSARILVRIIGNILEFSRLQSDALYLNESVFDLREVLDSVQAALAPGSRAKGLSLRYSIAPDTPCLLLGDGARLSQVLLALAGNAVKFTEQGGVRIQAALAERRDAQALLSFEVCDSGIGLAGDDPARLFEPFAQGDAGIRRRHGGAGLGLTIARKLVEAMHGEISCESAPGRGSRFSFTAQFDLARTPDAAEEEDAPAGKSEEREEDAALSAMSPVIKGRRILLAEDNAVNQLVAREQLTALGAQVDTADDGLEAVEKARRNSYDCIIMDIQMPRMDGLTATRMLRDDPAFNVPVVALTAHALEEDVRKSLDAGMAAHLAKPVDPAELSDVLSRLLEHD</sequence>
<dbReference type="PROSITE" id="PS50109">
    <property type="entry name" value="HIS_KIN"/>
    <property type="match status" value="1"/>
</dbReference>
<dbReference type="Gene3D" id="3.30.450.20">
    <property type="entry name" value="PAS domain"/>
    <property type="match status" value="2"/>
</dbReference>
<dbReference type="GO" id="GO:0000155">
    <property type="term" value="F:phosphorelay sensor kinase activity"/>
    <property type="evidence" value="ECO:0007669"/>
    <property type="project" value="InterPro"/>
</dbReference>
<evidence type="ECO:0000313" key="10">
    <source>
        <dbReference type="EMBL" id="MSS28892.1"/>
    </source>
</evidence>
<accession>A0A6L5XP51</accession>
<keyword evidence="11" id="KW-1185">Reference proteome</keyword>
<dbReference type="SMART" id="SM00062">
    <property type="entry name" value="PBPb"/>
    <property type="match status" value="2"/>
</dbReference>
<dbReference type="PANTHER" id="PTHR45339">
    <property type="entry name" value="HYBRID SIGNAL TRANSDUCTION HISTIDINE KINASE J"/>
    <property type="match status" value="1"/>
</dbReference>
<dbReference type="SMART" id="SM00091">
    <property type="entry name" value="PAS"/>
    <property type="match status" value="2"/>
</dbReference>
<dbReference type="InterPro" id="IPR005467">
    <property type="entry name" value="His_kinase_dom"/>
</dbReference>
<dbReference type="InterPro" id="IPR036097">
    <property type="entry name" value="HisK_dim/P_sf"/>
</dbReference>
<dbReference type="Gene3D" id="1.10.287.130">
    <property type="match status" value="1"/>
</dbReference>
<evidence type="ECO:0000259" key="6">
    <source>
        <dbReference type="PROSITE" id="PS50109"/>
    </source>
</evidence>
<dbReference type="Pfam" id="PF08448">
    <property type="entry name" value="PAS_4"/>
    <property type="match status" value="2"/>
</dbReference>
<dbReference type="Pfam" id="PF02518">
    <property type="entry name" value="HATPase_c"/>
    <property type="match status" value="1"/>
</dbReference>
<dbReference type="Pfam" id="PF00072">
    <property type="entry name" value="Response_reg"/>
    <property type="match status" value="1"/>
</dbReference>
<feature type="domain" description="Histidine kinase" evidence="6">
    <location>
        <begin position="859"/>
        <end position="1080"/>
    </location>
</feature>
<dbReference type="Proteomes" id="UP000477488">
    <property type="component" value="Unassembled WGS sequence"/>
</dbReference>
<dbReference type="PROSITE" id="PS50112">
    <property type="entry name" value="PAS"/>
    <property type="match status" value="1"/>
</dbReference>
<dbReference type="PROSITE" id="PS50113">
    <property type="entry name" value="PAC"/>
    <property type="match status" value="1"/>
</dbReference>
<evidence type="ECO:0000256" key="3">
    <source>
        <dbReference type="ARBA" id="ARBA00022553"/>
    </source>
</evidence>
<name>A0A6L5XP51_9BACT</name>
<dbReference type="Gene3D" id="3.40.190.10">
    <property type="entry name" value="Periplasmic binding protein-like II"/>
    <property type="match status" value="4"/>
</dbReference>
<dbReference type="SMART" id="SM00387">
    <property type="entry name" value="HATPase_c"/>
    <property type="match status" value="1"/>
</dbReference>
<dbReference type="FunFam" id="3.30.565.10:FF:000010">
    <property type="entry name" value="Sensor histidine kinase RcsC"/>
    <property type="match status" value="1"/>
</dbReference>
<dbReference type="InterPro" id="IPR004358">
    <property type="entry name" value="Sig_transdc_His_kin-like_C"/>
</dbReference>
<feature type="modified residue" description="4-aspartylphosphate" evidence="4">
    <location>
        <position position="1166"/>
    </location>
</feature>
<dbReference type="CDD" id="cd17546">
    <property type="entry name" value="REC_hyHK_CKI1_RcsC-like"/>
    <property type="match status" value="1"/>
</dbReference>
<dbReference type="PRINTS" id="PR00344">
    <property type="entry name" value="BCTRLSENSOR"/>
</dbReference>
<dbReference type="InterPro" id="IPR035965">
    <property type="entry name" value="PAS-like_dom_sf"/>
</dbReference>
<dbReference type="SMART" id="SM00448">
    <property type="entry name" value="REC"/>
    <property type="match status" value="1"/>
</dbReference>
<evidence type="ECO:0000256" key="2">
    <source>
        <dbReference type="ARBA" id="ARBA00012438"/>
    </source>
</evidence>
<dbReference type="SMART" id="SM00388">
    <property type="entry name" value="HisKA"/>
    <property type="match status" value="1"/>
</dbReference>
<dbReference type="InterPro" id="IPR003594">
    <property type="entry name" value="HATPase_dom"/>
</dbReference>
<dbReference type="NCBIfam" id="TIGR00229">
    <property type="entry name" value="sensory_box"/>
    <property type="match status" value="1"/>
</dbReference>
<dbReference type="Gene3D" id="3.30.565.10">
    <property type="entry name" value="Histidine kinase-like ATPase, C-terminal domain"/>
    <property type="match status" value="1"/>
</dbReference>